<proteinExistence type="predicted"/>
<dbReference type="RefSeq" id="WP_106676697.1">
    <property type="nucleotide sequence ID" value="NZ_JACHWV010000006.1"/>
</dbReference>
<keyword evidence="1" id="KW-0175">Coiled coil</keyword>
<keyword evidence="3" id="KW-1185">Reference proteome</keyword>
<protein>
    <submittedName>
        <fullName evidence="2">Uncharacterized protein</fullName>
    </submittedName>
</protein>
<accession>A0A2T1NM48</accession>
<dbReference type="AlphaFoldDB" id="A0A2T1NM48"/>
<feature type="coiled-coil region" evidence="1">
    <location>
        <begin position="25"/>
        <end position="52"/>
    </location>
</feature>
<gene>
    <name evidence="2" type="ORF">C7H61_02030</name>
</gene>
<feature type="coiled-coil region" evidence="1">
    <location>
        <begin position="137"/>
        <end position="234"/>
    </location>
</feature>
<evidence type="ECO:0000313" key="3">
    <source>
        <dbReference type="Proteomes" id="UP000238430"/>
    </source>
</evidence>
<evidence type="ECO:0000256" key="1">
    <source>
        <dbReference type="SAM" id="Coils"/>
    </source>
</evidence>
<organism evidence="2 3">
    <name type="scientific">Mesoflavibacter zeaxanthinifaciens subsp. sabulilitoris</name>
    <dbReference type="NCBI Taxonomy" id="1520893"/>
    <lineage>
        <taxon>Bacteria</taxon>
        <taxon>Pseudomonadati</taxon>
        <taxon>Bacteroidota</taxon>
        <taxon>Flavobacteriia</taxon>
        <taxon>Flavobacteriales</taxon>
        <taxon>Flavobacteriaceae</taxon>
        <taxon>Mesoflavibacter</taxon>
    </lineage>
</organism>
<dbReference type="OrthoDB" id="1144672at2"/>
<sequence>MKSIKLVTTTLVVSGLAFMSCKNDYKTKDTEVDTVEEQVNDLEKEMDNVSDSKSENDYIMQSDQVMSKEYAMNDGRNINYQTTEAGIVGFDGWQQFNILTYELEEMKKANIYTKERVGNLRGVIATLDNSIPDWLKTEEVMEDVADIQKEYNELMTETNVSEKENKENIEEVSEKYADLQEELTETVEEYMKVNERAIKKYNKQIEKGNFEKANRKYKREIEKLNKIADYEEEK</sequence>
<evidence type="ECO:0000313" key="2">
    <source>
        <dbReference type="EMBL" id="PSG93978.1"/>
    </source>
</evidence>
<name>A0A2T1NM48_9FLAO</name>
<dbReference type="PROSITE" id="PS51257">
    <property type="entry name" value="PROKAR_LIPOPROTEIN"/>
    <property type="match status" value="1"/>
</dbReference>
<dbReference type="EMBL" id="PXOT01000014">
    <property type="protein sequence ID" value="PSG93978.1"/>
    <property type="molecule type" value="Genomic_DNA"/>
</dbReference>
<comment type="caution">
    <text evidence="2">The sequence shown here is derived from an EMBL/GenBank/DDBJ whole genome shotgun (WGS) entry which is preliminary data.</text>
</comment>
<dbReference type="Proteomes" id="UP000238430">
    <property type="component" value="Unassembled WGS sequence"/>
</dbReference>
<reference evidence="2 3" key="1">
    <citation type="submission" date="2018-03" db="EMBL/GenBank/DDBJ databases">
        <title>Mesoflavibacter sp. HG37 and Mesoflavibacter sp. HG96 sp.nov., two marine bacteria isolated from seawater of Western Pacific Ocean.</title>
        <authorList>
            <person name="Cheng H."/>
            <person name="Wu Y.-H."/>
            <person name="Guo L.-L."/>
            <person name="Xu X.-W."/>
        </authorList>
    </citation>
    <scope>NUCLEOTIDE SEQUENCE [LARGE SCALE GENOMIC DNA]</scope>
    <source>
        <strain evidence="2 3">KCTC 42117</strain>
    </source>
</reference>